<dbReference type="InterPro" id="IPR020846">
    <property type="entry name" value="MFS_dom"/>
</dbReference>
<evidence type="ECO:0000256" key="8">
    <source>
        <dbReference type="SAM" id="Phobius"/>
    </source>
</evidence>
<evidence type="ECO:0000256" key="5">
    <source>
        <dbReference type="ARBA" id="ARBA00023136"/>
    </source>
</evidence>
<gene>
    <name evidence="10" type="ORF">BP5796_13083</name>
</gene>
<keyword evidence="3 8" id="KW-0812">Transmembrane</keyword>
<dbReference type="SUPFAM" id="SSF103473">
    <property type="entry name" value="MFS general substrate transporter"/>
    <property type="match status" value="1"/>
</dbReference>
<dbReference type="Proteomes" id="UP000256328">
    <property type="component" value="Unassembled WGS sequence"/>
</dbReference>
<reference evidence="10 11" key="1">
    <citation type="journal article" date="2018" name="IMA Fungus">
        <title>IMA Genome-F 9: Draft genome sequence of Annulohypoxylon stygium, Aspergillus mulundensis, Berkeleyomyces basicola (syn. Thielaviopsis basicola), Ceratocystis smalleyi, two Cercospora beticola strains, Coleophoma cylindrospora, Fusarium fracticaudum, Phialophora cf. hyalina, and Morchella septimelata.</title>
        <authorList>
            <person name="Wingfield B.D."/>
            <person name="Bills G.F."/>
            <person name="Dong Y."/>
            <person name="Huang W."/>
            <person name="Nel W.J."/>
            <person name="Swalarsk-Parry B.S."/>
            <person name="Vaghefi N."/>
            <person name="Wilken P.M."/>
            <person name="An Z."/>
            <person name="de Beer Z.W."/>
            <person name="De Vos L."/>
            <person name="Chen L."/>
            <person name="Duong T.A."/>
            <person name="Gao Y."/>
            <person name="Hammerbacher A."/>
            <person name="Kikkert J.R."/>
            <person name="Li Y."/>
            <person name="Li H."/>
            <person name="Li K."/>
            <person name="Li Q."/>
            <person name="Liu X."/>
            <person name="Ma X."/>
            <person name="Naidoo K."/>
            <person name="Pethybridge S.J."/>
            <person name="Sun J."/>
            <person name="Steenkamp E.T."/>
            <person name="van der Nest M.A."/>
            <person name="van Wyk S."/>
            <person name="Wingfield M.J."/>
            <person name="Xiong C."/>
            <person name="Yue Q."/>
            <person name="Zhang X."/>
        </authorList>
    </citation>
    <scope>NUCLEOTIDE SEQUENCE [LARGE SCALE GENOMIC DNA]</scope>
    <source>
        <strain evidence="10 11">BP5796</strain>
    </source>
</reference>
<feature type="transmembrane region" description="Helical" evidence="8">
    <location>
        <begin position="417"/>
        <end position="435"/>
    </location>
</feature>
<feature type="transmembrane region" description="Helical" evidence="8">
    <location>
        <begin position="478"/>
        <end position="498"/>
    </location>
</feature>
<evidence type="ECO:0000256" key="2">
    <source>
        <dbReference type="ARBA" id="ARBA00022448"/>
    </source>
</evidence>
<feature type="transmembrane region" description="Helical" evidence="8">
    <location>
        <begin position="447"/>
        <end position="466"/>
    </location>
</feature>
<dbReference type="AlphaFoldDB" id="A0A3D8Q4R5"/>
<dbReference type="OrthoDB" id="6730379at2759"/>
<protein>
    <recommendedName>
        <fullName evidence="9">Major facilitator superfamily (MFS) profile domain-containing protein</fullName>
    </recommendedName>
</protein>
<comment type="subcellular location">
    <subcellularLocation>
        <location evidence="1">Membrane</location>
        <topology evidence="1">Multi-pass membrane protein</topology>
    </subcellularLocation>
</comment>
<dbReference type="PANTHER" id="PTHR43791:SF59">
    <property type="entry name" value="TRANSPORTER, PUTATIVE (AFU_ORTHOLOGUE AFUA_1G06550)-RELATED"/>
    <property type="match status" value="1"/>
</dbReference>
<feature type="compositionally biased region" description="Polar residues" evidence="7">
    <location>
        <begin position="1"/>
        <end position="15"/>
    </location>
</feature>
<dbReference type="Pfam" id="PF07690">
    <property type="entry name" value="MFS_1"/>
    <property type="match status" value="1"/>
</dbReference>
<evidence type="ECO:0000313" key="11">
    <source>
        <dbReference type="Proteomes" id="UP000256328"/>
    </source>
</evidence>
<dbReference type="EMBL" id="PDLN01000025">
    <property type="protein sequence ID" value="RDW56618.1"/>
    <property type="molecule type" value="Genomic_DNA"/>
</dbReference>
<feature type="transmembrane region" description="Helical" evidence="8">
    <location>
        <begin position="510"/>
        <end position="533"/>
    </location>
</feature>
<name>A0A3D8Q4R5_9HELO</name>
<feature type="transmembrane region" description="Helical" evidence="8">
    <location>
        <begin position="283"/>
        <end position="303"/>
    </location>
</feature>
<feature type="transmembrane region" description="Helical" evidence="8">
    <location>
        <begin position="190"/>
        <end position="208"/>
    </location>
</feature>
<evidence type="ECO:0000256" key="7">
    <source>
        <dbReference type="SAM" id="MobiDB-lite"/>
    </source>
</evidence>
<keyword evidence="5 8" id="KW-0472">Membrane</keyword>
<dbReference type="GO" id="GO:0016020">
    <property type="term" value="C:membrane"/>
    <property type="evidence" value="ECO:0007669"/>
    <property type="project" value="UniProtKB-SubCell"/>
</dbReference>
<feature type="transmembrane region" description="Helical" evidence="8">
    <location>
        <begin position="123"/>
        <end position="150"/>
    </location>
</feature>
<dbReference type="PANTHER" id="PTHR43791">
    <property type="entry name" value="PERMEASE-RELATED"/>
    <property type="match status" value="1"/>
</dbReference>
<evidence type="ECO:0000259" key="9">
    <source>
        <dbReference type="PROSITE" id="PS50850"/>
    </source>
</evidence>
<evidence type="ECO:0000256" key="6">
    <source>
        <dbReference type="ARBA" id="ARBA00037968"/>
    </source>
</evidence>
<accession>A0A3D8Q4R5</accession>
<evidence type="ECO:0000256" key="1">
    <source>
        <dbReference type="ARBA" id="ARBA00004141"/>
    </source>
</evidence>
<evidence type="ECO:0000256" key="3">
    <source>
        <dbReference type="ARBA" id="ARBA00022692"/>
    </source>
</evidence>
<feature type="transmembrane region" description="Helical" evidence="8">
    <location>
        <begin position="252"/>
        <end position="271"/>
    </location>
</feature>
<feature type="transmembrane region" description="Helical" evidence="8">
    <location>
        <begin position="352"/>
        <end position="375"/>
    </location>
</feature>
<organism evidence="10 11">
    <name type="scientific">Coleophoma crateriformis</name>
    <dbReference type="NCBI Taxonomy" id="565419"/>
    <lineage>
        <taxon>Eukaryota</taxon>
        <taxon>Fungi</taxon>
        <taxon>Dikarya</taxon>
        <taxon>Ascomycota</taxon>
        <taxon>Pezizomycotina</taxon>
        <taxon>Leotiomycetes</taxon>
        <taxon>Helotiales</taxon>
        <taxon>Dermateaceae</taxon>
        <taxon>Coleophoma</taxon>
    </lineage>
</organism>
<dbReference type="InterPro" id="IPR011701">
    <property type="entry name" value="MFS"/>
</dbReference>
<evidence type="ECO:0000256" key="4">
    <source>
        <dbReference type="ARBA" id="ARBA00022989"/>
    </source>
</evidence>
<feature type="transmembrane region" description="Helical" evidence="8">
    <location>
        <begin position="220"/>
        <end position="240"/>
    </location>
</feature>
<dbReference type="GO" id="GO:0022857">
    <property type="term" value="F:transmembrane transporter activity"/>
    <property type="evidence" value="ECO:0007669"/>
    <property type="project" value="InterPro"/>
</dbReference>
<dbReference type="InterPro" id="IPR036259">
    <property type="entry name" value="MFS_trans_sf"/>
</dbReference>
<feature type="domain" description="Major facilitator superfamily (MFS) profile" evidence="9">
    <location>
        <begin position="123"/>
        <end position="539"/>
    </location>
</feature>
<feature type="region of interest" description="Disordered" evidence="7">
    <location>
        <begin position="1"/>
        <end position="44"/>
    </location>
</feature>
<feature type="transmembrane region" description="Helical" evidence="8">
    <location>
        <begin position="162"/>
        <end position="183"/>
    </location>
</feature>
<comment type="similarity">
    <text evidence="6">Belongs to the major facilitator superfamily. Allantoate permease family.</text>
</comment>
<sequence length="595" mass="65604">MIPSSSASHLPSITRRNQHRHRPQHSRPYDQRSPPSSTESLVSDEGLGTVPLLSIMKTSPSHAPDHSKGDVEIVENRSPALPRSHHARKHKDRAADLLGHTPQAVIVTAEDNKRLLRKIDLTILPILLGVYFLQGLDKATLSYASVFGLVEDAHLSGEDYSWLGSIVYVAQLVMQPIIAYFLVKLPTGKFAAVMVLCWGIVLTCMALAKDFKGLLATRFFLGAFEASIAPTFIAISQMWWRRSEQTNRNAAWYAMNGVTNMVGSLLAYALGHIHSKKLHSYQIIFLACGLLTVVFSSVVFLIMPDSPVEARFLSEEEKLMAIERLRANQMGVVSTEWRWGHVYESLADIKTWLWFALIFSISVPSGGVTTFGPLIVKSFGFNAFDTILLNIPFGAVQIIATMGGAAFATWTKKKGPALALLCLPPIIGCVMLLTLTHDVANRGPLLVGYYLISFYPGITPLIYSWSSQNTAGETKKKTTTALLFIGQSAGNIVGPHLYTTQEAPRYTRGLTSNLALFIVLVVLVGITTVYLMFLNKNHAKMRRQVGKAAVIIDRSMRNVGGERDAESAAEGESQIGDKAFDDMTDLKNEDFIFVY</sequence>
<proteinExistence type="inferred from homology"/>
<evidence type="ECO:0000313" key="10">
    <source>
        <dbReference type="EMBL" id="RDW56618.1"/>
    </source>
</evidence>
<dbReference type="FunFam" id="1.20.1250.20:FF:000064">
    <property type="entry name" value="MFS allantoate transporter"/>
    <property type="match status" value="1"/>
</dbReference>
<dbReference type="PROSITE" id="PS50850">
    <property type="entry name" value="MFS"/>
    <property type="match status" value="1"/>
</dbReference>
<comment type="caution">
    <text evidence="10">The sequence shown here is derived from an EMBL/GenBank/DDBJ whole genome shotgun (WGS) entry which is preliminary data.</text>
</comment>
<keyword evidence="4 8" id="KW-1133">Transmembrane helix</keyword>
<feature type="transmembrane region" description="Helical" evidence="8">
    <location>
        <begin position="387"/>
        <end position="410"/>
    </location>
</feature>
<keyword evidence="11" id="KW-1185">Reference proteome</keyword>
<keyword evidence="2" id="KW-0813">Transport</keyword>
<dbReference type="Gene3D" id="1.20.1250.20">
    <property type="entry name" value="MFS general substrate transporter like domains"/>
    <property type="match status" value="2"/>
</dbReference>
<feature type="compositionally biased region" description="Basic residues" evidence="7">
    <location>
        <begin position="16"/>
        <end position="25"/>
    </location>
</feature>